<dbReference type="Gene3D" id="3.40.50.2300">
    <property type="match status" value="1"/>
</dbReference>
<accession>A0A4P9W3L0</accession>
<keyword evidence="5" id="KW-1185">Reference proteome</keyword>
<dbReference type="PANTHER" id="PTHR22891">
    <property type="entry name" value="EUKARYOTIC TRANSLATION INITIATION FACTOR 2C"/>
    <property type="match status" value="1"/>
</dbReference>
<feature type="signal peptide" evidence="2">
    <location>
        <begin position="1"/>
        <end position="25"/>
    </location>
</feature>
<name>A0A4P9W3L0_9FUNG</name>
<feature type="non-terminal residue" evidence="4">
    <location>
        <position position="370"/>
    </location>
</feature>
<organism evidence="4 5">
    <name type="scientific">Blyttiomyces helicus</name>
    <dbReference type="NCBI Taxonomy" id="388810"/>
    <lineage>
        <taxon>Eukaryota</taxon>
        <taxon>Fungi</taxon>
        <taxon>Fungi incertae sedis</taxon>
        <taxon>Chytridiomycota</taxon>
        <taxon>Chytridiomycota incertae sedis</taxon>
        <taxon>Chytridiomycetes</taxon>
        <taxon>Chytridiomycetes incertae sedis</taxon>
        <taxon>Blyttiomyces</taxon>
    </lineage>
</organism>
<dbReference type="InterPro" id="IPR032473">
    <property type="entry name" value="Argonaute_Mid_dom"/>
</dbReference>
<reference evidence="5" key="1">
    <citation type="journal article" date="2018" name="Nat. Microbiol.">
        <title>Leveraging single-cell genomics to expand the fungal tree of life.</title>
        <authorList>
            <person name="Ahrendt S.R."/>
            <person name="Quandt C.A."/>
            <person name="Ciobanu D."/>
            <person name="Clum A."/>
            <person name="Salamov A."/>
            <person name="Andreopoulos B."/>
            <person name="Cheng J.F."/>
            <person name="Woyke T."/>
            <person name="Pelin A."/>
            <person name="Henrissat B."/>
            <person name="Reynolds N.K."/>
            <person name="Benny G.L."/>
            <person name="Smith M.E."/>
            <person name="James T.Y."/>
            <person name="Grigoriev I.V."/>
        </authorList>
    </citation>
    <scope>NUCLEOTIDE SEQUENCE [LARGE SCALE GENOMIC DNA]</scope>
</reference>
<dbReference type="EMBL" id="KZ998221">
    <property type="protein sequence ID" value="RKO86412.1"/>
    <property type="molecule type" value="Genomic_DNA"/>
</dbReference>
<proteinExistence type="predicted"/>
<evidence type="ECO:0000256" key="2">
    <source>
        <dbReference type="SAM" id="SignalP"/>
    </source>
</evidence>
<evidence type="ECO:0000259" key="3">
    <source>
        <dbReference type="Pfam" id="PF16487"/>
    </source>
</evidence>
<evidence type="ECO:0000256" key="1">
    <source>
        <dbReference type="SAM" id="MobiDB-lite"/>
    </source>
</evidence>
<dbReference type="Proteomes" id="UP000269721">
    <property type="component" value="Unassembled WGS sequence"/>
</dbReference>
<protein>
    <recommendedName>
        <fullName evidence="3">Protein argonaute Mid domain-containing protein</fullName>
    </recommendedName>
</protein>
<dbReference type="OrthoDB" id="10252740at2759"/>
<feature type="chain" id="PRO_5020853510" description="Protein argonaute Mid domain-containing protein" evidence="2">
    <location>
        <begin position="26"/>
        <end position="370"/>
    </location>
</feature>
<evidence type="ECO:0000313" key="4">
    <source>
        <dbReference type="EMBL" id="RKO86412.1"/>
    </source>
</evidence>
<keyword evidence="2" id="KW-0732">Signal</keyword>
<gene>
    <name evidence="4" type="ORF">BDK51DRAFT_28341</name>
</gene>
<dbReference type="SUPFAM" id="SSF101690">
    <property type="entry name" value="PAZ domain"/>
    <property type="match status" value="1"/>
</dbReference>
<dbReference type="InterPro" id="IPR036085">
    <property type="entry name" value="PAZ_dom_sf"/>
</dbReference>
<dbReference type="Pfam" id="PF16487">
    <property type="entry name" value="ArgoMid"/>
    <property type="match status" value="1"/>
</dbReference>
<sequence>MVMMVMMMMVRLRMMMVMTPTQMLALRNPSPLLQDRDCKHRSSSPPNQCARPALLPPHAPPDSDHNSHHYAKQASPSFWDAGVVVVGFDWKVVLRRTRDIDMADLGGFCSVATPAANPAPALNALQIVVSQRPSEEMVTSARGFYLEQGATDLGGGVVGSALPIELCSIVSGQVYKRKLDGNQTSSMLKFATELPGRWSDMNAAVKKVSYDASGDGSLRDFSVRINTRAVTVQGRVLPVPRINYSASSTDQQAVEKRGWNLVRQKVTKGMTVKYWSIVNFSRLPQQDVERFVGKMIDGFANMGICIENNHPVIRNHNPPAREEMTKLIQAQRFCANSLAELAYPNTDWILAMGCFRYIGNVVAKINMKLG</sequence>
<feature type="domain" description="Protein argonaute Mid" evidence="3">
    <location>
        <begin position="259"/>
        <end position="315"/>
    </location>
</feature>
<evidence type="ECO:0000313" key="5">
    <source>
        <dbReference type="Proteomes" id="UP000269721"/>
    </source>
</evidence>
<dbReference type="AlphaFoldDB" id="A0A4P9W3L0"/>
<feature type="region of interest" description="Disordered" evidence="1">
    <location>
        <begin position="34"/>
        <end position="70"/>
    </location>
</feature>